<dbReference type="PANTHER" id="PTHR23110">
    <property type="entry name" value="BTB DOMAIN TRANSCRIPTION FACTOR"/>
    <property type="match status" value="1"/>
</dbReference>
<evidence type="ECO:0000313" key="9">
    <source>
        <dbReference type="RefSeq" id="XP_034254279.1"/>
    </source>
</evidence>
<dbReference type="Proteomes" id="UP000515158">
    <property type="component" value="Unplaced"/>
</dbReference>
<dbReference type="GO" id="GO:0003006">
    <property type="term" value="P:developmental process involved in reproduction"/>
    <property type="evidence" value="ECO:0007669"/>
    <property type="project" value="UniProtKB-ARBA"/>
</dbReference>
<accession>A0A6P9A8C4</accession>
<feature type="domain" description="C2H2-type" evidence="6">
    <location>
        <begin position="342"/>
        <end position="372"/>
    </location>
</feature>
<feature type="compositionally biased region" description="Low complexity" evidence="4">
    <location>
        <begin position="469"/>
        <end position="478"/>
    </location>
</feature>
<dbReference type="PROSITE" id="PS50157">
    <property type="entry name" value="ZINC_FINGER_C2H2_2"/>
    <property type="match status" value="1"/>
</dbReference>
<evidence type="ECO:0000256" key="1">
    <source>
        <dbReference type="ARBA" id="ARBA00004123"/>
    </source>
</evidence>
<keyword evidence="3" id="KW-0862">Zinc</keyword>
<dbReference type="PROSITE" id="PS00028">
    <property type="entry name" value="ZINC_FINGER_C2H2_1"/>
    <property type="match status" value="1"/>
</dbReference>
<evidence type="ECO:0000259" key="6">
    <source>
        <dbReference type="PROSITE" id="PS50157"/>
    </source>
</evidence>
<feature type="compositionally biased region" description="Polar residues" evidence="4">
    <location>
        <begin position="132"/>
        <end position="152"/>
    </location>
</feature>
<dbReference type="GO" id="GO:0048513">
    <property type="term" value="P:animal organ development"/>
    <property type="evidence" value="ECO:0007669"/>
    <property type="project" value="UniProtKB-ARBA"/>
</dbReference>
<dbReference type="GO" id="GO:0006357">
    <property type="term" value="P:regulation of transcription by RNA polymerase II"/>
    <property type="evidence" value="ECO:0007669"/>
    <property type="project" value="TreeGrafter"/>
</dbReference>
<dbReference type="Gene3D" id="3.30.160.60">
    <property type="entry name" value="Classic Zinc Finger"/>
    <property type="match status" value="1"/>
</dbReference>
<dbReference type="SMART" id="SM00225">
    <property type="entry name" value="BTB"/>
    <property type="match status" value="1"/>
</dbReference>
<dbReference type="GO" id="GO:0048666">
    <property type="term" value="P:neuron development"/>
    <property type="evidence" value="ECO:0007669"/>
    <property type="project" value="UniProtKB-ARBA"/>
</dbReference>
<feature type="compositionally biased region" description="Polar residues" evidence="4">
    <location>
        <begin position="166"/>
        <end position="197"/>
    </location>
</feature>
<dbReference type="RefSeq" id="XP_034254278.1">
    <property type="nucleotide sequence ID" value="XM_034398387.1"/>
</dbReference>
<dbReference type="AlphaFoldDB" id="A0A6P9A8C4"/>
<evidence type="ECO:0000313" key="7">
    <source>
        <dbReference type="Proteomes" id="UP000515158"/>
    </source>
</evidence>
<evidence type="ECO:0000256" key="3">
    <source>
        <dbReference type="PROSITE-ProRule" id="PRU00042"/>
    </source>
</evidence>
<dbReference type="CDD" id="cd18315">
    <property type="entry name" value="BTB_POZ_BAB-like"/>
    <property type="match status" value="1"/>
</dbReference>
<dbReference type="PANTHER" id="PTHR23110:SF99">
    <property type="entry name" value="BROAD-COMPLEX CORE PROTEIN ISOFORM 6"/>
    <property type="match status" value="1"/>
</dbReference>
<dbReference type="InterPro" id="IPR000210">
    <property type="entry name" value="BTB/POZ_dom"/>
</dbReference>
<dbReference type="KEGG" id="tpal:117653046"/>
<dbReference type="PROSITE" id="PS50097">
    <property type="entry name" value="BTB"/>
    <property type="match status" value="1"/>
</dbReference>
<feature type="region of interest" description="Disordered" evidence="4">
    <location>
        <begin position="446"/>
        <end position="490"/>
    </location>
</feature>
<dbReference type="InterPro" id="IPR011333">
    <property type="entry name" value="SKP1/BTB/POZ_sf"/>
</dbReference>
<evidence type="ECO:0000256" key="4">
    <source>
        <dbReference type="SAM" id="MobiDB-lite"/>
    </source>
</evidence>
<dbReference type="InterPro" id="IPR036236">
    <property type="entry name" value="Znf_C2H2_sf"/>
</dbReference>
<feature type="domain" description="BTB" evidence="5">
    <location>
        <begin position="34"/>
        <end position="99"/>
    </location>
</feature>
<comment type="subcellular location">
    <subcellularLocation>
        <location evidence="1">Nucleus</location>
    </subcellularLocation>
</comment>
<keyword evidence="7" id="KW-1185">Reference proteome</keyword>
<dbReference type="SUPFAM" id="SSF54695">
    <property type="entry name" value="POZ domain"/>
    <property type="match status" value="1"/>
</dbReference>
<dbReference type="GeneID" id="117653046"/>
<dbReference type="Gene3D" id="3.30.710.10">
    <property type="entry name" value="Potassium Channel Kv1.1, Chain A"/>
    <property type="match status" value="1"/>
</dbReference>
<feature type="compositionally biased region" description="Basic and acidic residues" evidence="4">
    <location>
        <begin position="446"/>
        <end position="455"/>
    </location>
</feature>
<dbReference type="Pfam" id="PF00651">
    <property type="entry name" value="BTB"/>
    <property type="match status" value="1"/>
</dbReference>
<dbReference type="GO" id="GO:0008270">
    <property type="term" value="F:zinc ion binding"/>
    <property type="evidence" value="ECO:0007669"/>
    <property type="project" value="UniProtKB-KW"/>
</dbReference>
<dbReference type="InterPro" id="IPR051095">
    <property type="entry name" value="Dros_DevTransReg"/>
</dbReference>
<evidence type="ECO:0000256" key="2">
    <source>
        <dbReference type="ARBA" id="ARBA00023242"/>
    </source>
</evidence>
<protein>
    <submittedName>
        <fullName evidence="8 9">Protein tramtrack, alpha isoform-like isoform X1</fullName>
    </submittedName>
</protein>
<evidence type="ECO:0000259" key="5">
    <source>
        <dbReference type="PROSITE" id="PS50097"/>
    </source>
</evidence>
<evidence type="ECO:0000313" key="8">
    <source>
        <dbReference type="RefSeq" id="XP_034254278.1"/>
    </source>
</evidence>
<name>A0A6P9A8C4_THRPL</name>
<sequence length="490" mass="54458">MTSIDAEQFSLRWNNFHNNLTAGFHDLLLGEDLVDVTLAAEGKFVQAHKMVLSVCSPYFKDLFKVNPCKHPIVILKDTGYKELEALLQFMYRGEVNVRQEELTMFLKTAEMLQIKGLTGSDSNKDSAEPPVNKTSSNSAPSRTHSLPQDTSTHPPPKRKRSEAPTLPSTSAPNTPSQLVDVTPQTPPESSANDQAIQDGNDFMNMMNPKMEPQDYDESEDGLDMMADDSVGHDPLVQQLLSGADGHKGNLAGLGNFVGLPGMKDGNMGQDGGQGEGGSYGLRNRSSGVGSLGEAVEFGGLLPKNEGPAYLMATRYICCHICGKTMRKASLRRHMEDRHMPNHRCHCPHCPKTFRTSNSLQNHLSLYHRNFRRKRGGGAAVAGHDHMDESQMNQFGQQLSQQINQHLNQHLSQQLNHQINQHLNQQMGHFDPDQLRLELDLRRKQDGSIDMTRSDQDGGNDLDNQRDSQLHLQQQQQSHCLPPVSASLQTM</sequence>
<reference evidence="8 9" key="1">
    <citation type="submission" date="2025-04" db="UniProtKB">
        <authorList>
            <consortium name="RefSeq"/>
        </authorList>
    </citation>
    <scope>IDENTIFICATION</scope>
    <source>
        <tissue evidence="8 9">Total insect</tissue>
    </source>
</reference>
<proteinExistence type="predicted"/>
<feature type="region of interest" description="Disordered" evidence="4">
    <location>
        <begin position="117"/>
        <end position="218"/>
    </location>
</feature>
<dbReference type="InterPro" id="IPR013087">
    <property type="entry name" value="Znf_C2H2_type"/>
</dbReference>
<dbReference type="OrthoDB" id="2311693at2759"/>
<dbReference type="RefSeq" id="XP_034254279.1">
    <property type="nucleotide sequence ID" value="XM_034398388.1"/>
</dbReference>
<dbReference type="SUPFAM" id="SSF57667">
    <property type="entry name" value="beta-beta-alpha zinc fingers"/>
    <property type="match status" value="1"/>
</dbReference>
<organism evidence="8">
    <name type="scientific">Thrips palmi</name>
    <name type="common">Melon thrips</name>
    <dbReference type="NCBI Taxonomy" id="161013"/>
    <lineage>
        <taxon>Eukaryota</taxon>
        <taxon>Metazoa</taxon>
        <taxon>Ecdysozoa</taxon>
        <taxon>Arthropoda</taxon>
        <taxon>Hexapoda</taxon>
        <taxon>Insecta</taxon>
        <taxon>Pterygota</taxon>
        <taxon>Neoptera</taxon>
        <taxon>Paraneoptera</taxon>
        <taxon>Thysanoptera</taxon>
        <taxon>Terebrantia</taxon>
        <taxon>Thripoidea</taxon>
        <taxon>Thripidae</taxon>
        <taxon>Thrips</taxon>
    </lineage>
</organism>
<gene>
    <name evidence="8 9" type="primary">LOC117653046</name>
</gene>
<keyword evidence="2" id="KW-0539">Nucleus</keyword>
<dbReference type="SMART" id="SM00355">
    <property type="entry name" value="ZnF_C2H2"/>
    <property type="match status" value="2"/>
</dbReference>
<keyword evidence="3" id="KW-0863">Zinc-finger</keyword>
<keyword evidence="3" id="KW-0479">Metal-binding</keyword>
<dbReference type="GO" id="GO:0005634">
    <property type="term" value="C:nucleus"/>
    <property type="evidence" value="ECO:0007669"/>
    <property type="project" value="UniProtKB-SubCell"/>
</dbReference>